<name>A0A858U324_9MOLU</name>
<dbReference type="RefSeq" id="WP_169580194.1">
    <property type="nucleotide sequence ID" value="NZ_CP051480.1"/>
</dbReference>
<dbReference type="AlphaFoldDB" id="A0A858U324"/>
<reference evidence="1 2" key="1">
    <citation type="submission" date="2020-04" db="EMBL/GenBank/DDBJ databases">
        <title>Novel Mycoplasma species detected in Phocoena phocoena (harbor porpoise) from the USA.</title>
        <authorList>
            <person name="Volokhov D.V."/>
        </authorList>
    </citation>
    <scope>NUCLEOTIDE SEQUENCE [LARGE SCALE GENOMIC DNA]</scope>
    <source>
        <strain evidence="1 2">C264-NAS</strain>
    </source>
</reference>
<dbReference type="NCBIfam" id="NF045837">
    <property type="entry name" value="Mplas_Cys_pep"/>
    <property type="match status" value="1"/>
</dbReference>
<evidence type="ECO:0000313" key="2">
    <source>
        <dbReference type="Proteomes" id="UP000501728"/>
    </source>
</evidence>
<keyword evidence="2" id="KW-1185">Reference proteome</keyword>
<accession>A0A858U324</accession>
<protein>
    <submittedName>
        <fullName evidence="1">Uncharacterized protein</fullName>
    </submittedName>
</protein>
<evidence type="ECO:0000313" key="1">
    <source>
        <dbReference type="EMBL" id="QJG66371.1"/>
    </source>
</evidence>
<dbReference type="Proteomes" id="UP000501728">
    <property type="component" value="Chromosome"/>
</dbReference>
<sequence length="434" mass="50872">MIFAYDTHLEQTNNLQKFYISVDEREKIQKFSTISEKELFRYLELEIFKYDNTTNYRLEKVKYFSDVNGNPYLYVEYNPVGSLVLSLINNESLIINVLDNSKKINKLNKNKIYSYDFSKNLFFEISKEPKFNKDNEFAKILTNKKINIEKTLNDKNLIYKKNQLLLKKSTKFAQTMPYVPNSIDPAKKIIKAQKEVPHAWFFKTLTTDFGYADPKDFNYHDPWERGLCHYVAAAILLQYGQLFLSQNTFSKQQLEKYYTKPERSKKLNDLVGYPTVPKVNKQLVYDLWHKHGKEAFFTTSAYLVSTIYSLLNVDLAEKGEYPLYIQRRSAGWIKPWKWINDGKPCVVFGNIPTMDNEKSWHAIIVYGYFDNGNKCLAHFGWENHSQVIMSSSLSGQLWLLGVSAYNGKPTIADSSYFKYKDKNIDLNQRKDLDS</sequence>
<gene>
    <name evidence="1" type="ORF">HGG64_01440</name>
</gene>
<dbReference type="KEGG" id="mphn:HGG64_01440"/>
<proteinExistence type="predicted"/>
<dbReference type="EMBL" id="CP051480">
    <property type="protein sequence ID" value="QJG66371.1"/>
    <property type="molecule type" value="Genomic_DNA"/>
</dbReference>
<dbReference type="InterPro" id="IPR054779">
    <property type="entry name" value="Cys_pept_put_mycoplasmatota"/>
</dbReference>
<organism evidence="1 2">
    <name type="scientific">Mycoplasma phocoeninasale</name>
    <dbReference type="NCBI Taxonomy" id="2726117"/>
    <lineage>
        <taxon>Bacteria</taxon>
        <taxon>Bacillati</taxon>
        <taxon>Mycoplasmatota</taxon>
        <taxon>Mollicutes</taxon>
        <taxon>Mycoplasmataceae</taxon>
        <taxon>Mycoplasma</taxon>
    </lineage>
</organism>